<evidence type="ECO:0000256" key="6">
    <source>
        <dbReference type="SAM" id="MobiDB-lite"/>
    </source>
</evidence>
<keyword evidence="5 7" id="KW-0472">Membrane</keyword>
<evidence type="ECO:0000256" key="4">
    <source>
        <dbReference type="ARBA" id="ARBA00022989"/>
    </source>
</evidence>
<dbReference type="OrthoDB" id="9770923at2"/>
<dbReference type="PANTHER" id="PTHR31566">
    <property type="entry name" value="CYTOCHROME C BIOGENESIS PROTEIN CCS1, CHLOROPLASTIC"/>
    <property type="match status" value="1"/>
</dbReference>
<dbReference type="Pfam" id="PF05140">
    <property type="entry name" value="ResB"/>
    <property type="match status" value="2"/>
</dbReference>
<evidence type="ECO:0000259" key="8">
    <source>
        <dbReference type="Pfam" id="PF05140"/>
    </source>
</evidence>
<feature type="compositionally biased region" description="Basic and acidic residues" evidence="6">
    <location>
        <begin position="462"/>
        <end position="478"/>
    </location>
</feature>
<evidence type="ECO:0000256" key="7">
    <source>
        <dbReference type="SAM" id="Phobius"/>
    </source>
</evidence>
<dbReference type="Proteomes" id="UP000188145">
    <property type="component" value="Chromosome"/>
</dbReference>
<reference evidence="10" key="1">
    <citation type="submission" date="2017-02" db="EMBL/GenBank/DDBJ databases">
        <title>Tessaracoccus aquaemaris sp. nov., isolated from the intestine of a Korean rockfish, Sebastes schlegelii, in a marine aquaculture pond.</title>
        <authorList>
            <person name="Tak E.J."/>
            <person name="Bae J.-W."/>
        </authorList>
    </citation>
    <scope>NUCLEOTIDE SEQUENCE [LARGE SCALE GENOMIC DNA]</scope>
    <source>
        <strain evidence="10">NSG39</strain>
    </source>
</reference>
<evidence type="ECO:0000313" key="10">
    <source>
        <dbReference type="Proteomes" id="UP000188145"/>
    </source>
</evidence>
<feature type="transmembrane region" description="Helical" evidence="7">
    <location>
        <begin position="390"/>
        <end position="409"/>
    </location>
</feature>
<dbReference type="GO" id="GO:0016020">
    <property type="term" value="C:membrane"/>
    <property type="evidence" value="ECO:0007669"/>
    <property type="project" value="UniProtKB-SubCell"/>
</dbReference>
<feature type="domain" description="ResB-like" evidence="8">
    <location>
        <begin position="21"/>
        <end position="281"/>
    </location>
</feature>
<dbReference type="PANTHER" id="PTHR31566:SF0">
    <property type="entry name" value="CYTOCHROME C BIOGENESIS PROTEIN CCS1, CHLOROPLASTIC"/>
    <property type="match status" value="1"/>
</dbReference>
<name>A0A1Q2CJP6_9ACTN</name>
<evidence type="ECO:0000313" key="9">
    <source>
        <dbReference type="EMBL" id="AQP46356.1"/>
    </source>
</evidence>
<sequence length="478" mass="52056">MRELAAWVYRILRSKVLGALVILAMAVFALLGTLITQEPPGSAADPAAHAAFLASMQPRYGGWTAVLDVLGIFNLWSSPIFLGVTVLLGLSIIACTVHRLPQLWKRATKPRVHVTEKFFERAQYRASLRLPMTPQAGLDHVGAELRRKFYRQLTDDRLDDGAVGMYADRFRWGPFGTAIAHAAMVVILAAFGISAFTGFDDTLDVAVGQSVEVGHGTGLTVTATSFKDSYDEMGRPTDYVSHLVIERDGQVVAEQDVRVNEPLRVDGTAFHQTSYGIAAGLRIERLGETVFEGAVPLKWQSNDGRYAIGKIIPRGSGIEVLVVTPASGATDANIAPGSAVFELYDVDTDEKLDVLPVEQGESAEGGGMTLTFERELRYTGIIARQDPGAAWMWVGSTLLVLGMCMTFMARHRRLWVRVTPDGDGSLIQIASAEKLDTTFERHFRGLIERIDATAPASDDGGDEKPPAEAMHDKELIDA</sequence>
<evidence type="ECO:0000256" key="3">
    <source>
        <dbReference type="ARBA" id="ARBA00022748"/>
    </source>
</evidence>
<feature type="region of interest" description="Disordered" evidence="6">
    <location>
        <begin position="452"/>
        <end position="478"/>
    </location>
</feature>
<evidence type="ECO:0000256" key="1">
    <source>
        <dbReference type="ARBA" id="ARBA00004141"/>
    </source>
</evidence>
<dbReference type="STRING" id="1332264.BW730_01030"/>
<comment type="subcellular location">
    <subcellularLocation>
        <location evidence="1">Membrane</location>
        <topology evidence="1">Multi-pass membrane protein</topology>
    </subcellularLocation>
</comment>
<gene>
    <name evidence="9" type="ORF">BW730_01030</name>
</gene>
<dbReference type="KEGG" id="tes:BW730_01030"/>
<feature type="transmembrane region" description="Helical" evidence="7">
    <location>
        <begin position="80"/>
        <end position="101"/>
    </location>
</feature>
<dbReference type="EMBL" id="CP019606">
    <property type="protein sequence ID" value="AQP46356.1"/>
    <property type="molecule type" value="Genomic_DNA"/>
</dbReference>
<dbReference type="InterPro" id="IPR023494">
    <property type="entry name" value="Cyt_c_bgen_Ccs1/CcsB/ResB"/>
</dbReference>
<feature type="domain" description="ResB-like" evidence="8">
    <location>
        <begin position="368"/>
        <end position="443"/>
    </location>
</feature>
<evidence type="ECO:0000256" key="2">
    <source>
        <dbReference type="ARBA" id="ARBA00022692"/>
    </source>
</evidence>
<keyword evidence="3" id="KW-0201">Cytochrome c-type biogenesis</keyword>
<dbReference type="InterPro" id="IPR007816">
    <property type="entry name" value="ResB-like_domain"/>
</dbReference>
<accession>A0A1Q2CJP6</accession>
<protein>
    <recommendedName>
        <fullName evidence="8">ResB-like domain-containing protein</fullName>
    </recommendedName>
</protein>
<dbReference type="AlphaFoldDB" id="A0A1Q2CJP6"/>
<keyword evidence="4 7" id="KW-1133">Transmembrane helix</keyword>
<dbReference type="GO" id="GO:0017004">
    <property type="term" value="P:cytochrome complex assembly"/>
    <property type="evidence" value="ECO:0007669"/>
    <property type="project" value="UniProtKB-KW"/>
</dbReference>
<feature type="transmembrane region" description="Helical" evidence="7">
    <location>
        <begin position="16"/>
        <end position="35"/>
    </location>
</feature>
<organism evidence="9 10">
    <name type="scientific">Tessaracoccus aquimaris</name>
    <dbReference type="NCBI Taxonomy" id="1332264"/>
    <lineage>
        <taxon>Bacteria</taxon>
        <taxon>Bacillati</taxon>
        <taxon>Actinomycetota</taxon>
        <taxon>Actinomycetes</taxon>
        <taxon>Propionibacteriales</taxon>
        <taxon>Propionibacteriaceae</taxon>
        <taxon>Tessaracoccus</taxon>
    </lineage>
</organism>
<feature type="transmembrane region" description="Helical" evidence="7">
    <location>
        <begin position="175"/>
        <end position="196"/>
    </location>
</feature>
<dbReference type="RefSeq" id="WP_077684686.1">
    <property type="nucleotide sequence ID" value="NZ_CP019606.1"/>
</dbReference>
<proteinExistence type="predicted"/>
<keyword evidence="10" id="KW-1185">Reference proteome</keyword>
<evidence type="ECO:0000256" key="5">
    <source>
        <dbReference type="ARBA" id="ARBA00023136"/>
    </source>
</evidence>
<keyword evidence="2 7" id="KW-0812">Transmembrane</keyword>